<dbReference type="KEGG" id="mfol:DXT68_02860"/>
<dbReference type="Proteomes" id="UP000033572">
    <property type="component" value="Unassembled WGS sequence"/>
</dbReference>
<gene>
    <name evidence="6" type="primary">rbsR_6</name>
    <name evidence="6" type="ORF">RN50_02555</name>
</gene>
<dbReference type="SMART" id="SM00354">
    <property type="entry name" value="HTH_LACI"/>
    <property type="match status" value="1"/>
</dbReference>
<dbReference type="GeneID" id="94443319"/>
<reference evidence="6 7" key="1">
    <citation type="submission" date="2015-02" db="EMBL/GenBank/DDBJ databases">
        <title>Draft genome sequences of ten Microbacterium spp. with emphasis on heavy metal contaminated environments.</title>
        <authorList>
            <person name="Corretto E."/>
        </authorList>
    </citation>
    <scope>NUCLEOTIDE SEQUENCE [LARGE SCALE GENOMIC DNA]</scope>
    <source>
        <strain evidence="6 7">DSM 12966</strain>
    </source>
</reference>
<dbReference type="PANTHER" id="PTHR30146:SF148">
    <property type="entry name" value="HTH-TYPE TRANSCRIPTIONAL REPRESSOR PURR-RELATED"/>
    <property type="match status" value="1"/>
</dbReference>
<dbReference type="SUPFAM" id="SSF53822">
    <property type="entry name" value="Periplasmic binding protein-like I"/>
    <property type="match status" value="1"/>
</dbReference>
<dbReference type="EMBL" id="JYIU01000045">
    <property type="protein sequence ID" value="KJL19270.1"/>
    <property type="molecule type" value="Genomic_DNA"/>
</dbReference>
<feature type="domain" description="HTH lacI-type" evidence="5">
    <location>
        <begin position="4"/>
        <end position="60"/>
    </location>
</feature>
<dbReference type="Pfam" id="PF00356">
    <property type="entry name" value="LacI"/>
    <property type="match status" value="1"/>
</dbReference>
<keyword evidence="4" id="KW-0804">Transcription</keyword>
<keyword evidence="3" id="KW-0238">DNA-binding</keyword>
<dbReference type="Gene3D" id="1.10.260.40">
    <property type="entry name" value="lambda repressor-like DNA-binding domains"/>
    <property type="match status" value="1"/>
</dbReference>
<evidence type="ECO:0000256" key="4">
    <source>
        <dbReference type="ARBA" id="ARBA00023163"/>
    </source>
</evidence>
<dbReference type="GO" id="GO:0000976">
    <property type="term" value="F:transcription cis-regulatory region binding"/>
    <property type="evidence" value="ECO:0007669"/>
    <property type="project" value="TreeGrafter"/>
</dbReference>
<dbReference type="PROSITE" id="PS00356">
    <property type="entry name" value="HTH_LACI_1"/>
    <property type="match status" value="1"/>
</dbReference>
<dbReference type="PANTHER" id="PTHR30146">
    <property type="entry name" value="LACI-RELATED TRANSCRIPTIONAL REPRESSOR"/>
    <property type="match status" value="1"/>
</dbReference>
<accession>A0A0F0KGL5</accession>
<keyword evidence="7" id="KW-1185">Reference proteome</keyword>
<dbReference type="PROSITE" id="PS50932">
    <property type="entry name" value="HTH_LACI_2"/>
    <property type="match status" value="1"/>
</dbReference>
<dbReference type="InterPro" id="IPR028082">
    <property type="entry name" value="Peripla_BP_I"/>
</dbReference>
<comment type="caution">
    <text evidence="6">The sequence shown here is derived from an EMBL/GenBank/DDBJ whole genome shotgun (WGS) entry which is preliminary data.</text>
</comment>
<organism evidence="6 7">
    <name type="scientific">Microbacterium foliorum</name>
    <dbReference type="NCBI Taxonomy" id="104336"/>
    <lineage>
        <taxon>Bacteria</taxon>
        <taxon>Bacillati</taxon>
        <taxon>Actinomycetota</taxon>
        <taxon>Actinomycetes</taxon>
        <taxon>Micrococcales</taxon>
        <taxon>Microbacteriaceae</taxon>
        <taxon>Microbacterium</taxon>
    </lineage>
</organism>
<dbReference type="Pfam" id="PF00532">
    <property type="entry name" value="Peripla_BP_1"/>
    <property type="match status" value="1"/>
</dbReference>
<dbReference type="AlphaFoldDB" id="A0A0F0KGL5"/>
<protein>
    <submittedName>
        <fullName evidence="6">Ribose operon repressor</fullName>
    </submittedName>
</protein>
<keyword evidence="1" id="KW-0678">Repressor</keyword>
<dbReference type="CDD" id="cd01392">
    <property type="entry name" value="HTH_LacI"/>
    <property type="match status" value="1"/>
</dbReference>
<keyword evidence="2" id="KW-0805">Transcription regulation</keyword>
<evidence type="ECO:0000256" key="2">
    <source>
        <dbReference type="ARBA" id="ARBA00023015"/>
    </source>
</evidence>
<dbReference type="GO" id="GO:0003700">
    <property type="term" value="F:DNA-binding transcription factor activity"/>
    <property type="evidence" value="ECO:0007669"/>
    <property type="project" value="TreeGrafter"/>
</dbReference>
<sequence>MGRPTLKDIASRAGVSISTVSYALNDKSSLPLAEATKTRIRTIAHELGYVPNGLARSLQARSNRTIGVLLNKPLTTPRYAEIAQGLSEGLARRGFHLALLHGDSAERCTDDVRGGLLDGLVFIGHDDLDVPHELAVEVMAHRIPFVALDCGPAVTPGIWSSVDFDYAAGAEQLVQNLIGEGVSRILHLRPDVTSRADRTRNSAMEALARDNGLALIVLSTGVTDEILARFDRDPGGTTGYAASVVGRLDAARDWIDQEPESTAIVCSWGADAEAAYFWIVQHGPRVRVAALAGGSLDPRLWPRLTYSRLPLSAAGEACAGLIIDASTAKDAPTCVLLAPALDTGASGTGAAGD</sequence>
<proteinExistence type="predicted"/>
<evidence type="ECO:0000313" key="7">
    <source>
        <dbReference type="Proteomes" id="UP000033572"/>
    </source>
</evidence>
<dbReference type="InterPro" id="IPR001761">
    <property type="entry name" value="Peripla_BP/Lac1_sug-bd_dom"/>
</dbReference>
<evidence type="ECO:0000313" key="6">
    <source>
        <dbReference type="EMBL" id="KJL19270.1"/>
    </source>
</evidence>
<dbReference type="RefSeq" id="WP_045254876.1">
    <property type="nucleotide sequence ID" value="NZ_CP031425.1"/>
</dbReference>
<name>A0A0F0KGL5_9MICO</name>
<evidence type="ECO:0000256" key="3">
    <source>
        <dbReference type="ARBA" id="ARBA00023125"/>
    </source>
</evidence>
<dbReference type="Gene3D" id="3.40.50.2300">
    <property type="match status" value="2"/>
</dbReference>
<dbReference type="SUPFAM" id="SSF47413">
    <property type="entry name" value="lambda repressor-like DNA-binding domains"/>
    <property type="match status" value="1"/>
</dbReference>
<evidence type="ECO:0000259" key="5">
    <source>
        <dbReference type="PROSITE" id="PS50932"/>
    </source>
</evidence>
<evidence type="ECO:0000256" key="1">
    <source>
        <dbReference type="ARBA" id="ARBA00022491"/>
    </source>
</evidence>
<dbReference type="InterPro" id="IPR000843">
    <property type="entry name" value="HTH_LacI"/>
</dbReference>
<dbReference type="InterPro" id="IPR010982">
    <property type="entry name" value="Lambda_DNA-bd_dom_sf"/>
</dbReference>
<dbReference type="PATRIC" id="fig|104336.4.peg.2601"/>